<reference evidence="1 2" key="1">
    <citation type="journal article" date="2020" name="Microb. Ecol.">
        <title>Ecogenomics of the Marine Benthic Filamentous Cyanobacterium Adonisia.</title>
        <authorList>
            <person name="Walter J.M."/>
            <person name="Coutinho F.H."/>
            <person name="Leomil L."/>
            <person name="Hargreaves P.I."/>
            <person name="Campeao M.E."/>
            <person name="Vieira V.V."/>
            <person name="Silva B.S."/>
            <person name="Fistarol G.O."/>
            <person name="Salomon P.S."/>
            <person name="Sawabe T."/>
            <person name="Mino S."/>
            <person name="Hosokawa M."/>
            <person name="Miyashita H."/>
            <person name="Maruyama F."/>
            <person name="van Verk M.C."/>
            <person name="Dutilh B.E."/>
            <person name="Thompson C.C."/>
            <person name="Thompson F.L."/>
        </authorList>
    </citation>
    <scope>NUCLEOTIDE SEQUENCE [LARGE SCALE GENOMIC DNA]</scope>
    <source>
        <strain evidence="1 2">CCMR0081</strain>
    </source>
</reference>
<proteinExistence type="predicted"/>
<sequence length="99" mass="11068">MNKEALSSWVKEQIKNQTCAALGRRIGVASQTISEWRDMKCNSLRHESVLALSVYRKEQVAATYEWLQMEPISSPAVDLHEEVAALKLVVAQLQEALAA</sequence>
<dbReference type="EMBL" id="QXHD01000004">
    <property type="protein sequence ID" value="NEZ55482.1"/>
    <property type="molecule type" value="Genomic_DNA"/>
</dbReference>
<accession>A0A6M0RIA5</accession>
<protein>
    <submittedName>
        <fullName evidence="1">Uncharacterized protein</fullName>
    </submittedName>
</protein>
<name>A0A6M0RIA5_9CYAN</name>
<keyword evidence="2" id="KW-1185">Reference proteome</keyword>
<evidence type="ECO:0000313" key="1">
    <source>
        <dbReference type="EMBL" id="NEZ55482.1"/>
    </source>
</evidence>
<gene>
    <name evidence="1" type="ORF">DXZ20_07285</name>
</gene>
<dbReference type="AlphaFoldDB" id="A0A6M0RIA5"/>
<evidence type="ECO:0000313" key="2">
    <source>
        <dbReference type="Proteomes" id="UP000481033"/>
    </source>
</evidence>
<comment type="caution">
    <text evidence="1">The sequence shown here is derived from an EMBL/GenBank/DDBJ whole genome shotgun (WGS) entry which is preliminary data.</text>
</comment>
<dbReference type="Proteomes" id="UP000481033">
    <property type="component" value="Unassembled WGS sequence"/>
</dbReference>
<organism evidence="1 2">
    <name type="scientific">Adonisia turfae CCMR0081</name>
    <dbReference type="NCBI Taxonomy" id="2292702"/>
    <lineage>
        <taxon>Bacteria</taxon>
        <taxon>Bacillati</taxon>
        <taxon>Cyanobacteriota</taxon>
        <taxon>Adonisia</taxon>
        <taxon>Adonisia turfae</taxon>
    </lineage>
</organism>